<sequence length="175" mass="20453">MMKAFCDTLSCLFLFCIHITYHSHIVNLVASDFKKGFKEVTKFVKCFRNLFFVPSGRKSRFLNFLQKALNPGDSVTMPPNPTTKSWSAWFDSVLYHAKFYFLFEDFVQEELSRGRNERMPHVTQAHEKMESLLQYLHANTNVEEDLKFSFADTHAKLCKYFVDGAQPALKFLQQI</sequence>
<reference evidence="2 3" key="1">
    <citation type="submission" date="2022-05" db="EMBL/GenBank/DDBJ databases">
        <authorList>
            <consortium name="Genoscope - CEA"/>
            <person name="William W."/>
        </authorList>
    </citation>
    <scope>NUCLEOTIDE SEQUENCE [LARGE SCALE GENOMIC DNA]</scope>
</reference>
<organism evidence="2 3">
    <name type="scientific">Porites lobata</name>
    <dbReference type="NCBI Taxonomy" id="104759"/>
    <lineage>
        <taxon>Eukaryota</taxon>
        <taxon>Metazoa</taxon>
        <taxon>Cnidaria</taxon>
        <taxon>Anthozoa</taxon>
        <taxon>Hexacorallia</taxon>
        <taxon>Scleractinia</taxon>
        <taxon>Fungiina</taxon>
        <taxon>Poritidae</taxon>
        <taxon>Porites</taxon>
    </lineage>
</organism>
<protein>
    <submittedName>
        <fullName evidence="2">Uncharacterized protein</fullName>
    </submittedName>
</protein>
<feature type="chain" id="PRO_5045628539" evidence="1">
    <location>
        <begin position="23"/>
        <end position="175"/>
    </location>
</feature>
<evidence type="ECO:0000313" key="2">
    <source>
        <dbReference type="EMBL" id="CAH3172792.1"/>
    </source>
</evidence>
<gene>
    <name evidence="2" type="ORF">PLOB_00013225</name>
</gene>
<proteinExistence type="predicted"/>
<accession>A0ABN8R4M0</accession>
<keyword evidence="1" id="KW-0732">Signal</keyword>
<dbReference type="Proteomes" id="UP001159405">
    <property type="component" value="Unassembled WGS sequence"/>
</dbReference>
<dbReference type="EMBL" id="CALNXK010000176">
    <property type="protein sequence ID" value="CAH3172792.1"/>
    <property type="molecule type" value="Genomic_DNA"/>
</dbReference>
<evidence type="ECO:0000256" key="1">
    <source>
        <dbReference type="SAM" id="SignalP"/>
    </source>
</evidence>
<evidence type="ECO:0000313" key="3">
    <source>
        <dbReference type="Proteomes" id="UP001159405"/>
    </source>
</evidence>
<keyword evidence="3" id="KW-1185">Reference proteome</keyword>
<feature type="signal peptide" evidence="1">
    <location>
        <begin position="1"/>
        <end position="22"/>
    </location>
</feature>
<name>A0ABN8R4M0_9CNID</name>
<comment type="caution">
    <text evidence="2">The sequence shown here is derived from an EMBL/GenBank/DDBJ whole genome shotgun (WGS) entry which is preliminary data.</text>
</comment>